<dbReference type="SUPFAM" id="SSF53067">
    <property type="entry name" value="Actin-like ATPase domain"/>
    <property type="match status" value="1"/>
</dbReference>
<dbReference type="OrthoDB" id="2690797at2"/>
<dbReference type="EMBL" id="NOII01000001">
    <property type="protein sequence ID" value="OYD59727.1"/>
    <property type="molecule type" value="Genomic_DNA"/>
</dbReference>
<dbReference type="Gene3D" id="3.30.420.40">
    <property type="match status" value="2"/>
</dbReference>
<dbReference type="AlphaFoldDB" id="A0A235FFL2"/>
<proteinExistence type="predicted"/>
<evidence type="ECO:0000313" key="2">
    <source>
        <dbReference type="Proteomes" id="UP000215059"/>
    </source>
</evidence>
<dbReference type="Gene3D" id="3.30.1490.300">
    <property type="match status" value="1"/>
</dbReference>
<accession>A0A235FFL2</accession>
<dbReference type="InterPro" id="IPR005883">
    <property type="entry name" value="PilM"/>
</dbReference>
<dbReference type="InterPro" id="IPR043129">
    <property type="entry name" value="ATPase_NBD"/>
</dbReference>
<dbReference type="RefSeq" id="WP_094251689.1">
    <property type="nucleotide sequence ID" value="NZ_JBHLXL010000001.1"/>
</dbReference>
<comment type="caution">
    <text evidence="1">The sequence shown here is derived from an EMBL/GenBank/DDBJ whole genome shotgun (WGS) entry which is preliminary data.</text>
</comment>
<evidence type="ECO:0000313" key="1">
    <source>
        <dbReference type="EMBL" id="OYD59727.1"/>
    </source>
</evidence>
<protein>
    <recommendedName>
        <fullName evidence="3">Pilus assembly protein PilM</fullName>
    </recommendedName>
</protein>
<evidence type="ECO:0008006" key="3">
    <source>
        <dbReference type="Google" id="ProtNLM"/>
    </source>
</evidence>
<dbReference type="Proteomes" id="UP000215059">
    <property type="component" value="Unassembled WGS sequence"/>
</dbReference>
<organism evidence="1 2">
    <name type="scientific">Fictibacillus aquaticus</name>
    <dbReference type="NCBI Taxonomy" id="2021314"/>
    <lineage>
        <taxon>Bacteria</taxon>
        <taxon>Bacillati</taxon>
        <taxon>Bacillota</taxon>
        <taxon>Bacilli</taxon>
        <taxon>Bacillales</taxon>
        <taxon>Fictibacillaceae</taxon>
        <taxon>Fictibacillus</taxon>
    </lineage>
</organism>
<gene>
    <name evidence="1" type="ORF">CGZ90_07555</name>
</gene>
<name>A0A235FFL2_9BACL</name>
<sequence>MKFGMGLFQKKRINVIIQDHVIRFLDLKQPELLEVRNSGERFLPAGLIQDGRIIDRETLLIILEECVAEWGIKGREVQFLIPDGKLVLRKLRIPADMSPEDIKGYLYMELGSSIHLPFEDPVFDYVLLEDEGEGNEILLFAASENIIQDYSSLLEDAKLKPVVADTSFLALYRLIFLQNLASEDDHMLCMEFDISSVQLSVFHKHKPRFYNHLKMETDMKSWNFKYHTTDIAEIEWQGDNEFMFGMIEDMMLEIDRIIDFYQFSLYEGEQRISKIVLTGEHPELRFVMDRLKSRVNVPVVRLQHQNDSFPSRFDLVFGLGLKEVALC</sequence>
<dbReference type="Pfam" id="PF11104">
    <property type="entry name" value="PilM_2"/>
    <property type="match status" value="1"/>
</dbReference>
<keyword evidence="2" id="KW-1185">Reference proteome</keyword>
<reference evidence="1 2" key="1">
    <citation type="submission" date="2017-07" db="EMBL/GenBank/DDBJ databases">
        <title>Fictibacillus sp. nov. GDSW-R2A3 Genome sequencing and assembly.</title>
        <authorList>
            <person name="Mayilraj S."/>
        </authorList>
    </citation>
    <scope>NUCLEOTIDE SEQUENCE [LARGE SCALE GENOMIC DNA]</scope>
    <source>
        <strain evidence="1 2">GDSW-R2A3</strain>
    </source>
</reference>